<evidence type="ECO:0000259" key="3">
    <source>
        <dbReference type="Pfam" id="PF00085"/>
    </source>
</evidence>
<gene>
    <name evidence="4" type="primary">TXNDC9</name>
    <name evidence="4" type="ORF">BLAG_LOCUS20959</name>
</gene>
<dbReference type="Gene3D" id="3.40.30.10">
    <property type="entry name" value="Glutaredoxin"/>
    <property type="match status" value="1"/>
</dbReference>
<dbReference type="PANTHER" id="PTHR21148">
    <property type="entry name" value="THIOREDOXIN DOMAIN-CONTAINING PROTEIN 9"/>
    <property type="match status" value="1"/>
</dbReference>
<accession>A0A8K0EVM8</accession>
<dbReference type="SUPFAM" id="SSF52833">
    <property type="entry name" value="Thioredoxin-like"/>
    <property type="match status" value="1"/>
</dbReference>
<proteinExistence type="predicted"/>
<evidence type="ECO:0000256" key="2">
    <source>
        <dbReference type="SAM" id="MobiDB-lite"/>
    </source>
</evidence>
<feature type="region of interest" description="Disordered" evidence="2">
    <location>
        <begin position="182"/>
        <end position="217"/>
    </location>
</feature>
<protein>
    <recommendedName>
        <fullName evidence="1">Thioredoxin domain-containing protein 9</fullName>
    </recommendedName>
</protein>
<dbReference type="InterPro" id="IPR013766">
    <property type="entry name" value="Thioredoxin_domain"/>
</dbReference>
<evidence type="ECO:0000256" key="1">
    <source>
        <dbReference type="ARBA" id="ARBA00026148"/>
    </source>
</evidence>
<feature type="domain" description="Thioredoxin" evidence="3">
    <location>
        <begin position="72"/>
        <end position="154"/>
    </location>
</feature>
<dbReference type="CDD" id="cd02989">
    <property type="entry name" value="Phd_like_TxnDC9"/>
    <property type="match status" value="1"/>
</dbReference>
<evidence type="ECO:0000313" key="4">
    <source>
        <dbReference type="EMBL" id="CAH1267737.1"/>
    </source>
</evidence>
<name>A0A8K0EVM8_BRALA</name>
<feature type="compositionally biased region" description="Acidic residues" evidence="2">
    <location>
        <begin position="208"/>
        <end position="217"/>
    </location>
</feature>
<dbReference type="Pfam" id="PF00085">
    <property type="entry name" value="Thioredoxin"/>
    <property type="match status" value="1"/>
</dbReference>
<evidence type="ECO:0000313" key="5">
    <source>
        <dbReference type="Proteomes" id="UP000838412"/>
    </source>
</evidence>
<organism evidence="4 5">
    <name type="scientific">Branchiostoma lanceolatum</name>
    <name type="common">Common lancelet</name>
    <name type="synonym">Amphioxus lanceolatum</name>
    <dbReference type="NCBI Taxonomy" id="7740"/>
    <lineage>
        <taxon>Eukaryota</taxon>
        <taxon>Metazoa</taxon>
        <taxon>Chordata</taxon>
        <taxon>Cephalochordata</taxon>
        <taxon>Leptocardii</taxon>
        <taxon>Amphioxiformes</taxon>
        <taxon>Branchiostomatidae</taxon>
        <taxon>Branchiostoma</taxon>
    </lineage>
</organism>
<keyword evidence="5" id="KW-1185">Reference proteome</keyword>
<dbReference type="EMBL" id="OV696691">
    <property type="protein sequence ID" value="CAH1267737.1"/>
    <property type="molecule type" value="Genomic_DNA"/>
</dbReference>
<dbReference type="InterPro" id="IPR036249">
    <property type="entry name" value="Thioredoxin-like_sf"/>
</dbReference>
<reference evidence="4" key="1">
    <citation type="submission" date="2022-01" db="EMBL/GenBank/DDBJ databases">
        <authorList>
            <person name="Braso-Vives M."/>
        </authorList>
    </citation>
    <scope>NUCLEOTIDE SEQUENCE</scope>
</reference>
<dbReference type="AlphaFoldDB" id="A0A8K0EVM8"/>
<dbReference type="Proteomes" id="UP000838412">
    <property type="component" value="Chromosome 6"/>
</dbReference>
<sequence>MDVNKIVEQQVLQAAQAVEEQIDAEMSRLDNMDEDDLDRIHQKRLAALKKQASKKQELLQMGHGQYTEIPEEKEFFPICQKSPRVVCHFYRESTFRCKIVDKHLAILAPKHVGTKFCKIDAEKCKWLCERLKVRVLPTICLLIDGKTKDFVVGFDDLGGVDDFPTEMMEWRLGLSGVIDCDADPTNPPTLGQKPKGARGKKAIRGGGDDSDDDSDDD</sequence>
<dbReference type="OrthoDB" id="10257948at2759"/>